<dbReference type="KEGG" id="clia:C3E79_01035"/>
<evidence type="ECO:0000313" key="1">
    <source>
        <dbReference type="EMBL" id="AWB83239.1"/>
    </source>
</evidence>
<protein>
    <submittedName>
        <fullName evidence="1">Uncharacterized protein</fullName>
    </submittedName>
</protein>
<reference evidence="2" key="1">
    <citation type="submission" date="2018-01" db="EMBL/GenBank/DDBJ databases">
        <authorList>
            <person name="Li J."/>
        </authorList>
    </citation>
    <scope>NUCLEOTIDE SEQUENCE [LARGE SCALE GENOMIC DNA]</scope>
    <source>
        <strain evidence="2">2184</strain>
    </source>
</reference>
<keyword evidence="2" id="KW-1185">Reference proteome</keyword>
<dbReference type="EMBL" id="CP026948">
    <property type="protein sequence ID" value="AWB83239.1"/>
    <property type="molecule type" value="Genomic_DNA"/>
</dbReference>
<name>A0A2S0WBT5_9CORY</name>
<sequence length="67" mass="7022">MPIAAAAQVVSEIHGSRPPSRQGDLTGVVGEGVANVLAGDLVEPAGEDEFFRPLGIDVRRETIRCHG</sequence>
<organism evidence="1 2">
    <name type="scientific">Corynebacterium liangguodongii</name>
    <dbReference type="NCBI Taxonomy" id="2079535"/>
    <lineage>
        <taxon>Bacteria</taxon>
        <taxon>Bacillati</taxon>
        <taxon>Actinomycetota</taxon>
        <taxon>Actinomycetes</taxon>
        <taxon>Mycobacteriales</taxon>
        <taxon>Corynebacteriaceae</taxon>
        <taxon>Corynebacterium</taxon>
    </lineage>
</organism>
<proteinExistence type="predicted"/>
<dbReference type="AlphaFoldDB" id="A0A2S0WBT5"/>
<evidence type="ECO:0000313" key="2">
    <source>
        <dbReference type="Proteomes" id="UP000244754"/>
    </source>
</evidence>
<accession>A0A2S0WBT5</accession>
<gene>
    <name evidence="1" type="ORF">C3E79_01035</name>
</gene>
<dbReference type="Proteomes" id="UP000244754">
    <property type="component" value="Chromosome"/>
</dbReference>